<dbReference type="Proteomes" id="UP000297940">
    <property type="component" value="Unassembled WGS sequence"/>
</dbReference>
<reference evidence="2" key="1">
    <citation type="journal article" date="2019" name="PLoS Negl. Trop. Dis.">
        <title>Revisiting the worldwide diversity of Leptospira species in the environment.</title>
        <authorList>
            <person name="Vincent A.T."/>
            <person name="Schiettekatte O."/>
            <person name="Bourhy P."/>
            <person name="Veyrier F.J."/>
            <person name="Picardeau M."/>
        </authorList>
    </citation>
    <scope>NUCLEOTIDE SEQUENCE [LARGE SCALE GENOMIC DNA]</scope>
    <source>
        <strain evidence="2">201601298</strain>
    </source>
</reference>
<name>A0ABY2NYT6_9LEPT</name>
<dbReference type="EMBL" id="RQHK01000015">
    <property type="protein sequence ID" value="TGM74295.1"/>
    <property type="molecule type" value="Genomic_DNA"/>
</dbReference>
<evidence type="ECO:0000313" key="1">
    <source>
        <dbReference type="EMBL" id="TGM74295.1"/>
    </source>
</evidence>
<gene>
    <name evidence="1" type="ORF">EHR01_12395</name>
</gene>
<keyword evidence="2" id="KW-1185">Reference proteome</keyword>
<dbReference type="RefSeq" id="WP_135695062.1">
    <property type="nucleotide sequence ID" value="NZ_RQHK01000015.1"/>
</dbReference>
<protein>
    <recommendedName>
        <fullName evidence="3">Lipoprotein</fullName>
    </recommendedName>
</protein>
<sequence>MKKQITLFLILLIGCSGLPNRYSYLENNKNLIRKSETLNNSEKFEDITHIEFFNPSNPKTIQLYISKFNDQNNLKLTINYYGNEYIDFKKVYISNYNEKIEFQFDFLEKYYKILKNGSKFEKAELKLKKKEIKQLKNIFKSQFKISLFGKTKIDYDLQECNYCIELMEYYENSNPTY</sequence>
<evidence type="ECO:0000313" key="2">
    <source>
        <dbReference type="Proteomes" id="UP000297940"/>
    </source>
</evidence>
<evidence type="ECO:0008006" key="3">
    <source>
        <dbReference type="Google" id="ProtNLM"/>
    </source>
</evidence>
<dbReference type="PROSITE" id="PS51257">
    <property type="entry name" value="PROKAR_LIPOPROTEIN"/>
    <property type="match status" value="1"/>
</dbReference>
<organism evidence="1 2">
    <name type="scientific">Leptospira mtsangambouensis</name>
    <dbReference type="NCBI Taxonomy" id="2484912"/>
    <lineage>
        <taxon>Bacteria</taxon>
        <taxon>Pseudomonadati</taxon>
        <taxon>Spirochaetota</taxon>
        <taxon>Spirochaetia</taxon>
        <taxon>Leptospirales</taxon>
        <taxon>Leptospiraceae</taxon>
        <taxon>Leptospira</taxon>
    </lineage>
</organism>
<proteinExistence type="predicted"/>
<accession>A0ABY2NYT6</accession>
<comment type="caution">
    <text evidence="1">The sequence shown here is derived from an EMBL/GenBank/DDBJ whole genome shotgun (WGS) entry which is preliminary data.</text>
</comment>